<evidence type="ECO:0000256" key="5">
    <source>
        <dbReference type="ARBA" id="ARBA00022734"/>
    </source>
</evidence>
<feature type="transmembrane region" description="Helical" evidence="8">
    <location>
        <begin position="21"/>
        <end position="48"/>
    </location>
</feature>
<evidence type="ECO:0000313" key="11">
    <source>
        <dbReference type="Proteomes" id="UP000014500"/>
    </source>
</evidence>
<dbReference type="AlphaFoldDB" id="T1JKV9"/>
<dbReference type="EnsemblMetazoa" id="SMAR014489-RA">
    <property type="protein sequence ID" value="SMAR014489-PA"/>
    <property type="gene ID" value="SMAR014489"/>
</dbReference>
<dbReference type="PANTHER" id="PTHR45713">
    <property type="entry name" value="FTP DOMAIN-CONTAINING PROTEIN"/>
    <property type="match status" value="1"/>
</dbReference>
<dbReference type="InterPro" id="IPR006585">
    <property type="entry name" value="FTP1"/>
</dbReference>
<evidence type="ECO:0000259" key="9">
    <source>
        <dbReference type="SMART" id="SM00607"/>
    </source>
</evidence>
<dbReference type="GO" id="GO:0042806">
    <property type="term" value="F:fucose binding"/>
    <property type="evidence" value="ECO:0007669"/>
    <property type="project" value="UniProtKB-ARBA"/>
</dbReference>
<dbReference type="Proteomes" id="UP000014500">
    <property type="component" value="Unassembled WGS sequence"/>
</dbReference>
<dbReference type="Gene3D" id="2.60.120.260">
    <property type="entry name" value="Galactose-binding domain-like"/>
    <property type="match status" value="1"/>
</dbReference>
<dbReference type="STRING" id="126957.T1JKV9"/>
<evidence type="ECO:0000256" key="6">
    <source>
        <dbReference type="ARBA" id="ARBA00022837"/>
    </source>
</evidence>
<keyword evidence="8" id="KW-1133">Transmembrane helix</keyword>
<keyword evidence="8" id="KW-0812">Transmembrane</keyword>
<evidence type="ECO:0000256" key="1">
    <source>
        <dbReference type="ARBA" id="ARBA00002219"/>
    </source>
</evidence>
<feature type="domain" description="Fucolectin tachylectin-4 pentraxin-1" evidence="9">
    <location>
        <begin position="68"/>
        <end position="221"/>
    </location>
</feature>
<keyword evidence="8" id="KW-0472">Membrane</keyword>
<protein>
    <recommendedName>
        <fullName evidence="9">Fucolectin tachylectin-4 pentraxin-1 domain-containing protein</fullName>
    </recommendedName>
</protein>
<evidence type="ECO:0000256" key="8">
    <source>
        <dbReference type="SAM" id="Phobius"/>
    </source>
</evidence>
<keyword evidence="11" id="KW-1185">Reference proteome</keyword>
<dbReference type="Pfam" id="PF22633">
    <property type="entry name" value="F5_F8_type_C_2"/>
    <property type="match status" value="1"/>
</dbReference>
<dbReference type="GO" id="GO:0046872">
    <property type="term" value="F:metal ion binding"/>
    <property type="evidence" value="ECO:0007669"/>
    <property type="project" value="UniProtKB-KW"/>
</dbReference>
<dbReference type="PANTHER" id="PTHR45713:SF6">
    <property type="entry name" value="F5_8 TYPE C DOMAIN-CONTAINING PROTEIN"/>
    <property type="match status" value="1"/>
</dbReference>
<organism evidence="10 11">
    <name type="scientific">Strigamia maritima</name>
    <name type="common">European centipede</name>
    <name type="synonym">Geophilus maritimus</name>
    <dbReference type="NCBI Taxonomy" id="126957"/>
    <lineage>
        <taxon>Eukaryota</taxon>
        <taxon>Metazoa</taxon>
        <taxon>Ecdysozoa</taxon>
        <taxon>Arthropoda</taxon>
        <taxon>Myriapoda</taxon>
        <taxon>Chilopoda</taxon>
        <taxon>Pleurostigmophora</taxon>
        <taxon>Geophilomorpha</taxon>
        <taxon>Linotaeniidae</taxon>
        <taxon>Strigamia</taxon>
    </lineage>
</organism>
<comment type="subunit">
    <text evidence="3">Homotrimer.</text>
</comment>
<accession>T1JKV9</accession>
<evidence type="ECO:0000313" key="10">
    <source>
        <dbReference type="EnsemblMetazoa" id="SMAR014489-PA"/>
    </source>
</evidence>
<proteinExistence type="inferred from homology"/>
<dbReference type="GO" id="GO:0010185">
    <property type="term" value="P:regulation of cellular defense response"/>
    <property type="evidence" value="ECO:0007669"/>
    <property type="project" value="UniProtKB-ARBA"/>
</dbReference>
<dbReference type="EMBL" id="JH430051">
    <property type="status" value="NOT_ANNOTATED_CDS"/>
    <property type="molecule type" value="Genomic_DNA"/>
</dbReference>
<dbReference type="HOGENOM" id="CLU_1385769_0_0_1"/>
<dbReference type="SMART" id="SM00607">
    <property type="entry name" value="FTP"/>
    <property type="match status" value="1"/>
</dbReference>
<evidence type="ECO:0000256" key="3">
    <source>
        <dbReference type="ARBA" id="ARBA00011233"/>
    </source>
</evidence>
<keyword evidence="6" id="KW-0106">Calcium</keyword>
<dbReference type="InterPro" id="IPR008979">
    <property type="entry name" value="Galactose-bd-like_sf"/>
</dbReference>
<name>T1JKV9_STRMM</name>
<keyword evidence="4" id="KW-0479">Metal-binding</keyword>
<dbReference type="PhylomeDB" id="T1JKV9"/>
<keyword evidence="7" id="KW-1015">Disulfide bond</keyword>
<reference evidence="10" key="2">
    <citation type="submission" date="2015-02" db="UniProtKB">
        <authorList>
            <consortium name="EnsemblMetazoa"/>
        </authorList>
    </citation>
    <scope>IDENTIFICATION</scope>
</reference>
<dbReference type="GO" id="GO:0001868">
    <property type="term" value="P:regulation of complement activation, lectin pathway"/>
    <property type="evidence" value="ECO:0007669"/>
    <property type="project" value="UniProtKB-ARBA"/>
</dbReference>
<reference evidence="11" key="1">
    <citation type="submission" date="2011-05" db="EMBL/GenBank/DDBJ databases">
        <authorList>
            <person name="Richards S.R."/>
            <person name="Qu J."/>
            <person name="Jiang H."/>
            <person name="Jhangiani S.N."/>
            <person name="Agravi P."/>
            <person name="Goodspeed R."/>
            <person name="Gross S."/>
            <person name="Mandapat C."/>
            <person name="Jackson L."/>
            <person name="Mathew T."/>
            <person name="Pu L."/>
            <person name="Thornton R."/>
            <person name="Saada N."/>
            <person name="Wilczek-Boney K.B."/>
            <person name="Lee S."/>
            <person name="Kovar C."/>
            <person name="Wu Y."/>
            <person name="Scherer S.E."/>
            <person name="Worley K.C."/>
            <person name="Muzny D.M."/>
            <person name="Gibbs R."/>
        </authorList>
    </citation>
    <scope>NUCLEOTIDE SEQUENCE</scope>
    <source>
        <strain evidence="11">Brora</strain>
    </source>
</reference>
<comment type="function">
    <text evidence="1">Acts as a defensive agent. Recognizes blood group fucosylated oligosaccharides including A, B, H and Lewis B-type antigens. Does not recognize Lewis A antigen and has low affinity for monovalent haptens.</text>
</comment>
<dbReference type="SUPFAM" id="SSF49785">
    <property type="entry name" value="Galactose-binding domain-like"/>
    <property type="match status" value="1"/>
</dbReference>
<sequence>MSDSSARSTAISGVSTGNKKLKYMCIVVLLLVCCLVSVVFFLGIGYAVSKKPKPTSRCDQTFSGLDFSSKQANQSSTYETSEFNVNWAQDLDLKTCTHTNLFEDDKLDIFPWWQLDLVDKYVITNVSLHTRPDCCWDLNHDLQVRVGSFQEVEKGIIFHRNGMCDEFPGGKYAKGMVFNFICPPYRIGRFISVQKVVYCSKCSDVSLSICELIFQGYLFIK</sequence>
<dbReference type="InterPro" id="IPR051941">
    <property type="entry name" value="BG_Antigen-Binding_Lectin"/>
</dbReference>
<evidence type="ECO:0000256" key="2">
    <source>
        <dbReference type="ARBA" id="ARBA00010147"/>
    </source>
</evidence>
<keyword evidence="5" id="KW-0430">Lectin</keyword>
<comment type="similarity">
    <text evidence="2">Belongs to the fucolectin family.</text>
</comment>
<evidence type="ECO:0000256" key="7">
    <source>
        <dbReference type="ARBA" id="ARBA00023157"/>
    </source>
</evidence>
<evidence type="ECO:0000256" key="4">
    <source>
        <dbReference type="ARBA" id="ARBA00022723"/>
    </source>
</evidence>